<evidence type="ECO:0000313" key="4">
    <source>
        <dbReference type="EMBL" id="KAJ7693085.1"/>
    </source>
</evidence>
<accession>A0AAD7DKN6</accession>
<dbReference type="Pfam" id="PF24137">
    <property type="entry name" value="DA_N"/>
    <property type="match status" value="1"/>
</dbReference>
<organism evidence="4 5">
    <name type="scientific">Mycena rosella</name>
    <name type="common">Pink bonnet</name>
    <name type="synonym">Agaricus rosellus</name>
    <dbReference type="NCBI Taxonomy" id="1033263"/>
    <lineage>
        <taxon>Eukaryota</taxon>
        <taxon>Fungi</taxon>
        <taxon>Dikarya</taxon>
        <taxon>Basidiomycota</taxon>
        <taxon>Agaricomycotina</taxon>
        <taxon>Agaricomycetes</taxon>
        <taxon>Agaricomycetidae</taxon>
        <taxon>Agaricales</taxon>
        <taxon>Marasmiineae</taxon>
        <taxon>Mycenaceae</taxon>
        <taxon>Mycena</taxon>
    </lineage>
</organism>
<proteinExistence type="predicted"/>
<evidence type="ECO:0008006" key="6">
    <source>
        <dbReference type="Google" id="ProtNLM"/>
    </source>
</evidence>
<dbReference type="EMBL" id="JARKIE010000048">
    <property type="protein sequence ID" value="KAJ7693085.1"/>
    <property type="molecule type" value="Genomic_DNA"/>
</dbReference>
<comment type="caution">
    <text evidence="4">The sequence shown here is derived from an EMBL/GenBank/DDBJ whole genome shotgun (WGS) entry which is preliminary data.</text>
</comment>
<feature type="signal peptide" evidence="1">
    <location>
        <begin position="1"/>
        <end position="21"/>
    </location>
</feature>
<reference evidence="4" key="1">
    <citation type="submission" date="2023-03" db="EMBL/GenBank/DDBJ databases">
        <title>Massive genome expansion in bonnet fungi (Mycena s.s.) driven by repeated elements and novel gene families across ecological guilds.</title>
        <authorList>
            <consortium name="Lawrence Berkeley National Laboratory"/>
            <person name="Harder C.B."/>
            <person name="Miyauchi S."/>
            <person name="Viragh M."/>
            <person name="Kuo A."/>
            <person name="Thoen E."/>
            <person name="Andreopoulos B."/>
            <person name="Lu D."/>
            <person name="Skrede I."/>
            <person name="Drula E."/>
            <person name="Henrissat B."/>
            <person name="Morin E."/>
            <person name="Kohler A."/>
            <person name="Barry K."/>
            <person name="LaButti K."/>
            <person name="Morin E."/>
            <person name="Salamov A."/>
            <person name="Lipzen A."/>
            <person name="Mereny Z."/>
            <person name="Hegedus B."/>
            <person name="Baldrian P."/>
            <person name="Stursova M."/>
            <person name="Weitz H."/>
            <person name="Taylor A."/>
            <person name="Grigoriev I.V."/>
            <person name="Nagy L.G."/>
            <person name="Martin F."/>
            <person name="Kauserud H."/>
        </authorList>
    </citation>
    <scope>NUCLEOTIDE SEQUENCE</scope>
    <source>
        <strain evidence="4">CBHHK067</strain>
    </source>
</reference>
<dbReference type="Pfam" id="PF25581">
    <property type="entry name" value="AsqO_C"/>
    <property type="match status" value="1"/>
</dbReference>
<feature type="domain" description="Diels-Alderase N-terminal" evidence="2">
    <location>
        <begin position="26"/>
        <end position="162"/>
    </location>
</feature>
<evidence type="ECO:0000259" key="3">
    <source>
        <dbReference type="Pfam" id="PF25581"/>
    </source>
</evidence>
<evidence type="ECO:0000313" key="5">
    <source>
        <dbReference type="Proteomes" id="UP001221757"/>
    </source>
</evidence>
<dbReference type="Proteomes" id="UP001221757">
    <property type="component" value="Unassembled WGS sequence"/>
</dbReference>
<feature type="domain" description="AsqO/PenF-like C-terminal" evidence="3">
    <location>
        <begin position="211"/>
        <end position="351"/>
    </location>
</feature>
<feature type="chain" id="PRO_5041929347" description="Hydroxyneurosporene synthase" evidence="1">
    <location>
        <begin position="22"/>
        <end position="354"/>
    </location>
</feature>
<evidence type="ECO:0000259" key="2">
    <source>
        <dbReference type="Pfam" id="PF24137"/>
    </source>
</evidence>
<dbReference type="AlphaFoldDB" id="A0AAD7DKN6"/>
<protein>
    <recommendedName>
        <fullName evidence="6">Hydroxyneurosporene synthase</fullName>
    </recommendedName>
</protein>
<dbReference type="InterPro" id="IPR056402">
    <property type="entry name" value="DA_N"/>
</dbReference>
<keyword evidence="5" id="KW-1185">Reference proteome</keyword>
<keyword evidence="1" id="KW-0732">Signal</keyword>
<gene>
    <name evidence="4" type="ORF">B0H17DRAFT_1060712</name>
</gene>
<sequence>MEMAAPLYWLISSLWTLLAIASQFHTYHIPSAVSNHSSTAQFTSAASGLDAPKIHPVNSSAFDWWYFDVVASDPNSLASVVAIFYTTTANAFPFFPPSDSVTFVQITGTFENGTTFGTIVNADGATVRSDDNASSGDWHNSGFSWTHTRDSAYTIVIDAPDIGRICGPSIGWANAVPDAVATVQLTVGGADLAFEGLGYHDKNWSDQIFTANLKSWYWGHGRLGTYSIVWFDFLALDGAEYVSAYASEHGKIIAASCVPTSIQVRPTGANSTYPPVRSTGNPSGYHITLDLSEAGKLEMDVSVTGIAMDNVLSEYTRAVGNITGTVVAVGGHNNRHAEAVLEGKALFEQFKMTD</sequence>
<evidence type="ECO:0000256" key="1">
    <source>
        <dbReference type="SAM" id="SignalP"/>
    </source>
</evidence>
<name>A0AAD7DKN6_MYCRO</name>
<dbReference type="InterPro" id="IPR057722">
    <property type="entry name" value="AsqO/PenF-like_C"/>
</dbReference>
<dbReference type="SUPFAM" id="SSF159245">
    <property type="entry name" value="AttH-like"/>
    <property type="match status" value="1"/>
</dbReference>